<dbReference type="InterPro" id="IPR013783">
    <property type="entry name" value="Ig-like_fold"/>
</dbReference>
<gene>
    <name evidence="3" type="ORF">BN55_07355</name>
</gene>
<feature type="chain" id="PRO_5038957684" evidence="1">
    <location>
        <begin position="24"/>
        <end position="549"/>
    </location>
</feature>
<evidence type="ECO:0000259" key="2">
    <source>
        <dbReference type="Pfam" id="PF03217"/>
    </source>
</evidence>
<dbReference type="Proteomes" id="UP000009320">
    <property type="component" value="Unassembled WGS sequence"/>
</dbReference>
<dbReference type="PATRIC" id="fig|1423758.3.peg.1199"/>
<feature type="signal peptide" evidence="1">
    <location>
        <begin position="1"/>
        <end position="23"/>
    </location>
</feature>
<dbReference type="AlphaFoldDB" id="I7IVF8"/>
<dbReference type="Pfam" id="PF03217">
    <property type="entry name" value="SlpA"/>
    <property type="match status" value="1"/>
</dbReference>
<proteinExistence type="predicted"/>
<dbReference type="EMBL" id="CAKE01000002">
    <property type="protein sequence ID" value="CCI81368.1"/>
    <property type="molecule type" value="Genomic_DNA"/>
</dbReference>
<dbReference type="InterPro" id="IPR024968">
    <property type="entry name" value="SlpA_C_lactobacillus"/>
</dbReference>
<name>I7IVF8_9LACO</name>
<dbReference type="Gene3D" id="2.60.40.10">
    <property type="entry name" value="Immunoglobulins"/>
    <property type="match status" value="1"/>
</dbReference>
<keyword evidence="4" id="KW-1185">Reference proteome</keyword>
<dbReference type="RefSeq" id="WP_008470093.1">
    <property type="nucleotide sequence ID" value="NZ_CAKE01000002.1"/>
</dbReference>
<reference evidence="3 4" key="1">
    <citation type="submission" date="2012-06" db="EMBL/GenBank/DDBJ databases">
        <title>Draft Genome Sequence of Lactobacillus hominis Strain CRBIP 24.179T, isolated from human intestine.</title>
        <authorList>
            <person name="Cousin S."/>
            <person name="Ma L."/>
            <person name="Bizet C."/>
            <person name="Loux V."/>
            <person name="Bouchier C."/>
            <person name="Clermont D."/>
            <person name="Creno S."/>
        </authorList>
    </citation>
    <scope>NUCLEOTIDE SEQUENCE [LARGE SCALE GENOMIC DNA]</scope>
    <source>
        <strain evidence="4">CRBIP 24.179T</strain>
    </source>
</reference>
<protein>
    <submittedName>
        <fullName evidence="3">NlpC/P60 family protein</fullName>
    </submittedName>
</protein>
<dbReference type="GeneID" id="82848063"/>
<evidence type="ECO:0000313" key="3">
    <source>
        <dbReference type="EMBL" id="CCI81368.1"/>
    </source>
</evidence>
<evidence type="ECO:0000313" key="4">
    <source>
        <dbReference type="Proteomes" id="UP000009320"/>
    </source>
</evidence>
<evidence type="ECO:0000256" key="1">
    <source>
        <dbReference type="SAM" id="SignalP"/>
    </source>
</evidence>
<feature type="domain" description="S-layer protein C-terminal" evidence="2">
    <location>
        <begin position="431"/>
        <end position="461"/>
    </location>
</feature>
<sequence>MKKNVKYLGAAAAALLAVAPVVASTTVANADTVVGDDMAAGSTTPANPQYPAITLDGSVNANVNTSVSSLTSVSAVKNALKVSGVNGAFIAGVQSAKVSEQNNGGNAVSSLQEGKTYWVQTTITLAGLEANKTYTINGKEYKSDARGVINGLNNDGKGVFVAYSFVAQNPEAVGNPYFSFNGANIANGSFVNNKFDIPANVSDIKNIWTGTTAKLLARYEAANTSIQPATITTTDAQIKEQLANQGVSVADNGAISAKAQSFNVTLTAVNPVNNSLTATVKLQFNRNTAFQLYPMIRYENNYIQQGGHNFQQVPANKLAFKVNSPEAKAIAANPAKGFTATTTADGTSGLIDMHVLSNKVDASTVGVYPVTVYATNANGYKTTYSFNVTILPVAASNTRTAVVNYKPGYGVNIWNVLSSTSVAFTGNRQASGSTVTIYGEKTVNGTKYYQINKEGTQFIQAQYIDGETTTPSTKPSTSSNEEKVSGVATVVYNGRGGVKLLNGEGKYQSQVVKNRSAWKVFAKKTINGREMYRIGNDNQWIPAQYVNFR</sequence>
<comment type="caution">
    <text evidence="3">The sequence shown here is derived from an EMBL/GenBank/DDBJ whole genome shotgun (WGS) entry which is preliminary data.</text>
</comment>
<organism evidence="3 4">
    <name type="scientific">Lactobacillus hominis DSM 23910 = CRBIP 24.179</name>
    <dbReference type="NCBI Taxonomy" id="1423758"/>
    <lineage>
        <taxon>Bacteria</taxon>
        <taxon>Bacillati</taxon>
        <taxon>Bacillota</taxon>
        <taxon>Bacilli</taxon>
        <taxon>Lactobacillales</taxon>
        <taxon>Lactobacillaceae</taxon>
        <taxon>Lactobacillus</taxon>
    </lineage>
</organism>
<accession>I7IVF8</accession>
<keyword evidence="1" id="KW-0732">Signal</keyword>